<dbReference type="InterPro" id="IPR002213">
    <property type="entry name" value="UDP_glucos_trans"/>
</dbReference>
<dbReference type="PANTHER" id="PTHR48047">
    <property type="entry name" value="GLYCOSYLTRANSFERASE"/>
    <property type="match status" value="1"/>
</dbReference>
<proteinExistence type="inferred from homology"/>
<protein>
    <recommendedName>
        <fullName evidence="5">UDP-glycosyltransferases domain-containing protein</fullName>
    </recommendedName>
</protein>
<accession>A0AAU9NW81</accession>
<dbReference type="Pfam" id="PF00201">
    <property type="entry name" value="UDPGT"/>
    <property type="match status" value="1"/>
</dbReference>
<evidence type="ECO:0000313" key="3">
    <source>
        <dbReference type="EMBL" id="CAH1442070.1"/>
    </source>
</evidence>
<dbReference type="EMBL" id="CAKMRJ010005412">
    <property type="protein sequence ID" value="CAH1442070.1"/>
    <property type="molecule type" value="Genomic_DNA"/>
</dbReference>
<keyword evidence="4" id="KW-1185">Reference proteome</keyword>
<evidence type="ECO:0008006" key="5">
    <source>
        <dbReference type="Google" id="ProtNLM"/>
    </source>
</evidence>
<name>A0AAU9NW81_9ASTR</name>
<dbReference type="Proteomes" id="UP001157418">
    <property type="component" value="Unassembled WGS sequence"/>
</dbReference>
<sequence>MTGWAPQVEILQHPSIGGFLSHCGWNSMLEAMVTGVPLMTWLLYAEHCYNEKLVELLGIGVGVGAEVWNSGSEITSPIIGKQNIVEAIQILTGGSACECKPDLV</sequence>
<evidence type="ECO:0000256" key="2">
    <source>
        <dbReference type="ARBA" id="ARBA00022679"/>
    </source>
</evidence>
<dbReference type="PANTHER" id="PTHR48047:SF150">
    <property type="entry name" value="SOLANIDINE UDP-GLUCOSE GLUCOSYLTRANSFERASE 1"/>
    <property type="match status" value="1"/>
</dbReference>
<comment type="caution">
    <text evidence="3">The sequence shown here is derived from an EMBL/GenBank/DDBJ whole genome shotgun (WGS) entry which is preliminary data.</text>
</comment>
<dbReference type="GO" id="GO:0035251">
    <property type="term" value="F:UDP-glucosyltransferase activity"/>
    <property type="evidence" value="ECO:0007669"/>
    <property type="project" value="TreeGrafter"/>
</dbReference>
<dbReference type="AlphaFoldDB" id="A0AAU9NW81"/>
<comment type="similarity">
    <text evidence="1">Belongs to the UDP-glycosyltransferase family.</text>
</comment>
<dbReference type="Gene3D" id="3.40.50.2000">
    <property type="entry name" value="Glycogen Phosphorylase B"/>
    <property type="match status" value="1"/>
</dbReference>
<dbReference type="SUPFAM" id="SSF53756">
    <property type="entry name" value="UDP-Glycosyltransferase/glycogen phosphorylase"/>
    <property type="match status" value="1"/>
</dbReference>
<reference evidence="3 4" key="1">
    <citation type="submission" date="2022-01" db="EMBL/GenBank/DDBJ databases">
        <authorList>
            <person name="Xiong W."/>
            <person name="Schranz E."/>
        </authorList>
    </citation>
    <scope>NUCLEOTIDE SEQUENCE [LARGE SCALE GENOMIC DNA]</scope>
</reference>
<keyword evidence="2" id="KW-0808">Transferase</keyword>
<gene>
    <name evidence="3" type="ORF">LVIROSA_LOCUS28084</name>
</gene>
<evidence type="ECO:0000313" key="4">
    <source>
        <dbReference type="Proteomes" id="UP001157418"/>
    </source>
</evidence>
<evidence type="ECO:0000256" key="1">
    <source>
        <dbReference type="ARBA" id="ARBA00009995"/>
    </source>
</evidence>
<organism evidence="3 4">
    <name type="scientific">Lactuca virosa</name>
    <dbReference type="NCBI Taxonomy" id="75947"/>
    <lineage>
        <taxon>Eukaryota</taxon>
        <taxon>Viridiplantae</taxon>
        <taxon>Streptophyta</taxon>
        <taxon>Embryophyta</taxon>
        <taxon>Tracheophyta</taxon>
        <taxon>Spermatophyta</taxon>
        <taxon>Magnoliopsida</taxon>
        <taxon>eudicotyledons</taxon>
        <taxon>Gunneridae</taxon>
        <taxon>Pentapetalae</taxon>
        <taxon>asterids</taxon>
        <taxon>campanulids</taxon>
        <taxon>Asterales</taxon>
        <taxon>Asteraceae</taxon>
        <taxon>Cichorioideae</taxon>
        <taxon>Cichorieae</taxon>
        <taxon>Lactucinae</taxon>
        <taxon>Lactuca</taxon>
    </lineage>
</organism>